<evidence type="ECO:0000256" key="1">
    <source>
        <dbReference type="ARBA" id="ARBA00009649"/>
    </source>
</evidence>
<feature type="compositionally biased region" description="Polar residues" evidence="3">
    <location>
        <begin position="602"/>
        <end position="628"/>
    </location>
</feature>
<dbReference type="InterPro" id="IPR016130">
    <property type="entry name" value="Tyr_Pase_AS"/>
</dbReference>
<feature type="compositionally biased region" description="Low complexity" evidence="3">
    <location>
        <begin position="651"/>
        <end position="664"/>
    </location>
</feature>
<feature type="compositionally biased region" description="Basic residues" evidence="3">
    <location>
        <begin position="474"/>
        <end position="483"/>
    </location>
</feature>
<dbReference type="InterPro" id="IPR050348">
    <property type="entry name" value="Protein-Tyr_Phosphatase"/>
</dbReference>
<dbReference type="InterPro" id="IPR029021">
    <property type="entry name" value="Prot-tyrosine_phosphatase-like"/>
</dbReference>
<feature type="region of interest" description="Disordered" evidence="3">
    <location>
        <begin position="474"/>
        <end position="526"/>
    </location>
</feature>
<dbReference type="PROSITE" id="PS00383">
    <property type="entry name" value="TYR_PHOSPHATASE_1"/>
    <property type="match status" value="1"/>
</dbReference>
<reference evidence="7 8" key="1">
    <citation type="submission" date="2018-10" db="EMBL/GenBank/DDBJ databases">
        <title>Fifty Aureobasidium pullulans genomes reveal a recombining polyextremotolerant generalist.</title>
        <authorList>
            <person name="Gostincar C."/>
            <person name="Turk M."/>
            <person name="Zajc J."/>
            <person name="Gunde-Cimerman N."/>
        </authorList>
    </citation>
    <scope>NUCLEOTIDE SEQUENCE [LARGE SCALE GENOMIC DNA]</scope>
    <source>
        <strain evidence="7 8">EXF-3380</strain>
    </source>
</reference>
<dbReference type="AlphaFoldDB" id="A0A4T0D7I7"/>
<feature type="domain" description="Tyrosine-protein phosphatase" evidence="4">
    <location>
        <begin position="228"/>
        <end position="520"/>
    </location>
</feature>
<dbReference type="SMART" id="SM00194">
    <property type="entry name" value="PTPc"/>
    <property type="match status" value="1"/>
</dbReference>
<dbReference type="InterPro" id="IPR001763">
    <property type="entry name" value="Rhodanese-like_dom"/>
</dbReference>
<dbReference type="PROSITE" id="PS50055">
    <property type="entry name" value="TYR_PHOSPHATASE_PTP"/>
    <property type="match status" value="1"/>
</dbReference>
<proteinExistence type="inferred from homology"/>
<feature type="compositionally biased region" description="Basic and acidic residues" evidence="3">
    <location>
        <begin position="748"/>
        <end position="772"/>
    </location>
</feature>
<gene>
    <name evidence="7" type="ORF">D6C83_03930</name>
</gene>
<name>A0A4T0D7I7_AURPU</name>
<feature type="domain" description="Tyrosine specific protein phosphatases" evidence="5">
    <location>
        <begin position="419"/>
        <end position="497"/>
    </location>
</feature>
<dbReference type="PRINTS" id="PR00700">
    <property type="entry name" value="PRTYPHPHTASE"/>
</dbReference>
<dbReference type="SUPFAM" id="SSF52799">
    <property type="entry name" value="(Phosphotyrosine protein) phosphatases II"/>
    <property type="match status" value="1"/>
</dbReference>
<dbReference type="SUPFAM" id="SSF52821">
    <property type="entry name" value="Rhodanese/Cell cycle control phosphatase"/>
    <property type="match status" value="1"/>
</dbReference>
<dbReference type="EC" id="3.1.3.48" evidence="2"/>
<dbReference type="PANTHER" id="PTHR19134:SF561">
    <property type="entry name" value="PROTEIN TYROSINE PHOSPHATASE 36E, ISOFORM A"/>
    <property type="match status" value="1"/>
</dbReference>
<evidence type="ECO:0000259" key="4">
    <source>
        <dbReference type="PROSITE" id="PS50055"/>
    </source>
</evidence>
<feature type="domain" description="Rhodanese" evidence="6">
    <location>
        <begin position="2"/>
        <end position="90"/>
    </location>
</feature>
<accession>A0A4T0D7I7</accession>
<evidence type="ECO:0000259" key="5">
    <source>
        <dbReference type="PROSITE" id="PS50056"/>
    </source>
</evidence>
<feature type="region of interest" description="Disordered" evidence="3">
    <location>
        <begin position="593"/>
        <end position="633"/>
    </location>
</feature>
<dbReference type="Gene3D" id="3.90.190.10">
    <property type="entry name" value="Protein tyrosine phosphatase superfamily"/>
    <property type="match status" value="1"/>
</dbReference>
<dbReference type="InterPro" id="IPR003595">
    <property type="entry name" value="Tyr_Pase_cat"/>
</dbReference>
<dbReference type="Pfam" id="PF00102">
    <property type="entry name" value="Y_phosphatase"/>
    <property type="match status" value="2"/>
</dbReference>
<feature type="compositionally biased region" description="Basic and acidic residues" evidence="3">
    <location>
        <begin position="492"/>
        <end position="506"/>
    </location>
</feature>
<comment type="caution">
    <text evidence="7">The sequence shown here is derived from an EMBL/GenBank/DDBJ whole genome shotgun (WGS) entry which is preliminary data.</text>
</comment>
<dbReference type="PROSITE" id="PS50056">
    <property type="entry name" value="TYR_PHOSPHATASE_2"/>
    <property type="match status" value="1"/>
</dbReference>
<evidence type="ECO:0000259" key="6">
    <source>
        <dbReference type="PROSITE" id="PS50206"/>
    </source>
</evidence>
<feature type="region of interest" description="Disordered" evidence="3">
    <location>
        <begin position="707"/>
        <end position="772"/>
    </location>
</feature>
<dbReference type="Proteomes" id="UP000304947">
    <property type="component" value="Unassembled WGS sequence"/>
</dbReference>
<dbReference type="GO" id="GO:0004725">
    <property type="term" value="F:protein tyrosine phosphatase activity"/>
    <property type="evidence" value="ECO:0007669"/>
    <property type="project" value="UniProtKB-EC"/>
</dbReference>
<sequence length="772" mass="85501">ILTTLLKRPSFNVNKLAETFKDNPDQRQKFENWKSSKYIIVYDSASSQLKDATSCVNTIKKFDSEGLEGTAYILKGGFADFARKFPAYVERAGGQASRGGGPMSMKLDGPEIAPVIGGCPMPMEKNAANPFFGNIRQNMDLIGGVGQMEVKRPTNLTKEICEHLPSWLQAASEEKDKGARVSDKFLQIEKREQKRMQEALSGKVSYGSPTHSMPKSSIQIAGIEKGSKNRYNNIWPYEHSRVKLQDVPSHGCDYFNANYIASARSHKRYIATQGPIPATFTDFWNVIWQQDARVIVMLTAEKEGGQVKAHNYWSDKQYGPMRLEFLSEKRASLDPAKIKRHRQQRPSVGARKSTDGAPLARIETSAVENAAKDDQPFVIVRKLALRHEGYPFERMREITQLQYSSWPDFGAPAHPAHLLGLVEQCDAVVHSTTHSDLSEPDPPEAPPIVVHCSAGCGRTGTFCTVASVIDMLKRQRSSQRRQRYARDSSPMHLDERRSSVQMKDDNSPFFAPPPGQSSEQDEVDGRWVQDQDQDLIEKTVEEFRKQRLRFGRLDASYPVYYYGRTGIVNKQVVDKRIDPSAALDADIPSQDGVELAHKHSSAHANESSPTDTATSQNKTHGPSSSETCPVSGASMGAALSAGCPVMSAMQSSSTTSPTNSSPGSDWVKVPTNEEGTPRSAYSSSVTGDVEHRMSADNKIDYNKEADAHDEVDEHLESSAETVHPHPHTMEHAVKPVIGDAVVAGPQSEETKLAHREMSSVTKDEEPLLMNRE</sequence>
<evidence type="ECO:0000256" key="3">
    <source>
        <dbReference type="SAM" id="MobiDB-lite"/>
    </source>
</evidence>
<evidence type="ECO:0000256" key="2">
    <source>
        <dbReference type="ARBA" id="ARBA00013064"/>
    </source>
</evidence>
<feature type="region of interest" description="Disordered" evidence="3">
    <location>
        <begin position="336"/>
        <end position="357"/>
    </location>
</feature>
<dbReference type="PROSITE" id="PS50206">
    <property type="entry name" value="RHODANESE_3"/>
    <property type="match status" value="1"/>
</dbReference>
<dbReference type="EMBL" id="QZBU01001050">
    <property type="protein sequence ID" value="TIA56871.1"/>
    <property type="molecule type" value="Genomic_DNA"/>
</dbReference>
<dbReference type="InterPro" id="IPR036873">
    <property type="entry name" value="Rhodanese-like_dom_sf"/>
</dbReference>
<dbReference type="PANTHER" id="PTHR19134">
    <property type="entry name" value="RECEPTOR-TYPE TYROSINE-PROTEIN PHOSPHATASE"/>
    <property type="match status" value="1"/>
</dbReference>
<dbReference type="InterPro" id="IPR000242">
    <property type="entry name" value="PTP_cat"/>
</dbReference>
<protein>
    <recommendedName>
        <fullName evidence="2">protein-tyrosine-phosphatase</fullName>
        <ecNumber evidence="2">3.1.3.48</ecNumber>
    </recommendedName>
</protein>
<feature type="region of interest" description="Disordered" evidence="3">
    <location>
        <begin position="648"/>
        <end position="689"/>
    </location>
</feature>
<dbReference type="SMART" id="SM00404">
    <property type="entry name" value="PTPc_motif"/>
    <property type="match status" value="1"/>
</dbReference>
<organism evidence="7 8">
    <name type="scientific">Aureobasidium pullulans</name>
    <name type="common">Black yeast</name>
    <name type="synonym">Pullularia pullulans</name>
    <dbReference type="NCBI Taxonomy" id="5580"/>
    <lineage>
        <taxon>Eukaryota</taxon>
        <taxon>Fungi</taxon>
        <taxon>Dikarya</taxon>
        <taxon>Ascomycota</taxon>
        <taxon>Pezizomycotina</taxon>
        <taxon>Dothideomycetes</taxon>
        <taxon>Dothideomycetidae</taxon>
        <taxon>Dothideales</taxon>
        <taxon>Saccotheciaceae</taxon>
        <taxon>Aureobasidium</taxon>
    </lineage>
</organism>
<evidence type="ECO:0000313" key="7">
    <source>
        <dbReference type="EMBL" id="TIA56871.1"/>
    </source>
</evidence>
<dbReference type="InterPro" id="IPR000387">
    <property type="entry name" value="Tyr_Pase_dom"/>
</dbReference>
<comment type="similarity">
    <text evidence="1">Belongs to the protein-tyrosine phosphatase family. Non-receptor class subfamily.</text>
</comment>
<evidence type="ECO:0000313" key="8">
    <source>
        <dbReference type="Proteomes" id="UP000304947"/>
    </source>
</evidence>
<feature type="non-terminal residue" evidence="7">
    <location>
        <position position="1"/>
    </location>
</feature>
<dbReference type="Gene3D" id="3.40.250.10">
    <property type="entry name" value="Rhodanese-like domain"/>
    <property type="match status" value="1"/>
</dbReference>